<evidence type="ECO:0000313" key="2">
    <source>
        <dbReference type="EMBL" id="CBI05896.1"/>
    </source>
</evidence>
<evidence type="ECO:0000256" key="1">
    <source>
        <dbReference type="SAM" id="MobiDB-lite"/>
    </source>
</evidence>
<reference evidence="2" key="1">
    <citation type="submission" date="2009-10" db="EMBL/GenBank/DDBJ databases">
        <title>Diversity of trophic interactions inside an arsenic-rich microbial ecosystem.</title>
        <authorList>
            <person name="Bertin P.N."/>
            <person name="Heinrich-Salmeron A."/>
            <person name="Pelletier E."/>
            <person name="Goulhen-Chollet F."/>
            <person name="Arsene-Ploetze F."/>
            <person name="Gallien S."/>
            <person name="Calteau A."/>
            <person name="Vallenet D."/>
            <person name="Casiot C."/>
            <person name="Chane-Woon-Ming B."/>
            <person name="Giloteaux L."/>
            <person name="Barakat M."/>
            <person name="Bonnefoy V."/>
            <person name="Bruneel O."/>
            <person name="Chandler M."/>
            <person name="Cleiss J."/>
            <person name="Duran R."/>
            <person name="Elbaz-Poulichet F."/>
            <person name="Fonknechten N."/>
            <person name="Lauga B."/>
            <person name="Mornico D."/>
            <person name="Ortet P."/>
            <person name="Schaeffer C."/>
            <person name="Siguier P."/>
            <person name="Alexander Thil Smith A."/>
            <person name="Van Dorsselaer A."/>
            <person name="Weissenbach J."/>
            <person name="Medigue C."/>
            <person name="Le Paslier D."/>
        </authorList>
    </citation>
    <scope>NUCLEOTIDE SEQUENCE</scope>
</reference>
<protein>
    <submittedName>
        <fullName evidence="2">Uncharacterized protein</fullName>
    </submittedName>
</protein>
<organism evidence="2">
    <name type="scientific">mine drainage metagenome</name>
    <dbReference type="NCBI Taxonomy" id="410659"/>
    <lineage>
        <taxon>unclassified sequences</taxon>
        <taxon>metagenomes</taxon>
        <taxon>ecological metagenomes</taxon>
    </lineage>
</organism>
<dbReference type="AlphaFoldDB" id="E6QFA9"/>
<proteinExistence type="predicted"/>
<sequence>MILQTGTTATTQASPNQGDEMEQRINVVNRLQQRCAEQGEHPPEARK</sequence>
<feature type="compositionally biased region" description="Polar residues" evidence="1">
    <location>
        <begin position="1"/>
        <end position="17"/>
    </location>
</feature>
<accession>E6QFA9</accession>
<gene>
    <name evidence="2" type="ORF">CARN5_0591</name>
</gene>
<comment type="caution">
    <text evidence="2">The sequence shown here is derived from an EMBL/GenBank/DDBJ whole genome shotgun (WGS) entry which is preliminary data.</text>
</comment>
<dbReference type="EMBL" id="CABP01000145">
    <property type="protein sequence ID" value="CBI05896.1"/>
    <property type="molecule type" value="Genomic_DNA"/>
</dbReference>
<feature type="region of interest" description="Disordered" evidence="1">
    <location>
        <begin position="1"/>
        <end position="24"/>
    </location>
</feature>
<name>E6QFA9_9ZZZZ</name>